<reference evidence="1" key="1">
    <citation type="submission" date="2023-07" db="EMBL/GenBank/DDBJ databases">
        <title>draft genome sequence of fig (Ficus carica).</title>
        <authorList>
            <person name="Takahashi T."/>
            <person name="Nishimura K."/>
        </authorList>
    </citation>
    <scope>NUCLEOTIDE SEQUENCE</scope>
</reference>
<evidence type="ECO:0000313" key="1">
    <source>
        <dbReference type="EMBL" id="GMN71608.1"/>
    </source>
</evidence>
<name>A0AA88ECX9_FICCA</name>
<accession>A0AA88ECX9</accession>
<evidence type="ECO:0000313" key="2">
    <source>
        <dbReference type="Proteomes" id="UP001187192"/>
    </source>
</evidence>
<dbReference type="EMBL" id="BTGU01011416">
    <property type="protein sequence ID" value="GMN71608.1"/>
    <property type="molecule type" value="Genomic_DNA"/>
</dbReference>
<organism evidence="1 2">
    <name type="scientific">Ficus carica</name>
    <name type="common">Common fig</name>
    <dbReference type="NCBI Taxonomy" id="3494"/>
    <lineage>
        <taxon>Eukaryota</taxon>
        <taxon>Viridiplantae</taxon>
        <taxon>Streptophyta</taxon>
        <taxon>Embryophyta</taxon>
        <taxon>Tracheophyta</taxon>
        <taxon>Spermatophyta</taxon>
        <taxon>Magnoliopsida</taxon>
        <taxon>eudicotyledons</taxon>
        <taxon>Gunneridae</taxon>
        <taxon>Pentapetalae</taxon>
        <taxon>rosids</taxon>
        <taxon>fabids</taxon>
        <taxon>Rosales</taxon>
        <taxon>Moraceae</taxon>
        <taxon>Ficeae</taxon>
        <taxon>Ficus</taxon>
    </lineage>
</organism>
<dbReference type="InterPro" id="IPR032675">
    <property type="entry name" value="LRR_dom_sf"/>
</dbReference>
<sequence length="140" mass="16174">MGWEIERQQHIEDPGKRSRFLQEEHLYLIIKNNMGTRSAVEGIYCSNIGTERDWSPTMFNGMHRLWLLDISGSHDLYFPEGNLKFVDLNYFSSLNDILALYQAPNLVSIDLTGCSSLHQVPPLRFRVCDELTSLDHSSDR</sequence>
<dbReference type="Gene3D" id="3.80.10.10">
    <property type="entry name" value="Ribonuclease Inhibitor"/>
    <property type="match status" value="1"/>
</dbReference>
<comment type="caution">
    <text evidence="1">The sequence shown here is derived from an EMBL/GenBank/DDBJ whole genome shotgun (WGS) entry which is preliminary data.</text>
</comment>
<dbReference type="Proteomes" id="UP001187192">
    <property type="component" value="Unassembled WGS sequence"/>
</dbReference>
<protein>
    <submittedName>
        <fullName evidence="1">Uncharacterized protein</fullName>
    </submittedName>
</protein>
<dbReference type="SUPFAM" id="SSF52058">
    <property type="entry name" value="L domain-like"/>
    <property type="match status" value="1"/>
</dbReference>
<gene>
    <name evidence="1" type="ORF">TIFTF001_052709</name>
</gene>
<proteinExistence type="predicted"/>
<dbReference type="AlphaFoldDB" id="A0AA88ECX9"/>
<keyword evidence="2" id="KW-1185">Reference proteome</keyword>